<sequence length="1179" mass="128104">MLSSDLPGNDSRASVISLFVGVAALGVSIADYLRDRPRAAFIAQELADDLAESIQGQWLDEARARGLRETGVLPLTWSATERDVSDDADVLTGLPETGRVVRLRLDGRLEAGFEQAMRQLATEYQRVRSERLVILGEPGAGKSVLAILLTLGLLESRAAGTRVPVLLPASSWDPISESMDEWIVQALATSYYNGQREIPRLLNDRRLLLPVVDGLDEIPESSRRTAVRAINRAIGRDQPVVVTCRSAEYEDVIEGGVPVLRRAPVVEVAPVPVDDVIAYLAEVDWSPETDWTPVFARLRSDPDSPVATALSTPLMVSMARRVYQRLGGDPAELLDDSRLDSRHAVEDRLVERMIEAAYRPEPAASGRPSGKPAWNADKARNWLIFLARYLHQHRERDLAWWQLSQRLLSPWVAPGIGLSWGLFFLLTMVGLVLVQGFDSVAASGMTVGLVVSVTFALLAIVAWFVGSGRAPGRLSFAAAGSLGRLRRGFRTGVALATILFVPVMVTLAIFYVLFSFGFTPIAGDFWTEFLMGGALVGLVGVAMAAHSWLDAPPARSVQASPLGFLQQDRRSALVGAVAAGTILGLALIPALRLGMMIAGISQAVGTGWSGEPQPLDFSRANRTALMIIATVSGSASVLIGLGFGLLVLLTRAWPRFVIARLILAVQGRLPWRLLSFLAFTREQELLRQSGGMYQFRHIRVQEWLATQPHAAVSASSARAARWRPRILLAAAAATVLVVWNVVVGALPEDLSRATLVAGQDTVISPDGSILATTEANSGTTLLWRMDDPSGRPRHETTIHAHSVRLMTFSPDGGTLAIIEDFDSPDRAMQDRDSLSLWDTGTGRLRHRLTFPGQVIPHGTSMVFSPDSGTIAITSELPSTDYQRMVSFWDVASGQPRAWPVSTPASPVTLARFSPDGRTLAAVSAKSGSVWLWDTATGRPRQRLTIEGDPLFGVVSLTFSPDSRTLATIASLDSGDSPAWLWDTTTGSPRYQLVVEGESPYNVDLLKFSQDSRVLVSIGNESDWLWDVATGRNRYPLTVNGKAVFDITELVFSPDGRTLATLNENYSGSGGARLWDMANGRHHGQLVIRPSAQTLSGTLAFSPDGRIAATAAGSMERDPAGVWLFDVATRQAVQYLTGHTDYVSLVWFSRDGRTVFTVSEDGTIRLWDVNADSPRMPLQK</sequence>
<organism evidence="6 7">
    <name type="scientific">Acrocarpospora pleiomorpha</name>
    <dbReference type="NCBI Taxonomy" id="90975"/>
    <lineage>
        <taxon>Bacteria</taxon>
        <taxon>Bacillati</taxon>
        <taxon>Actinomycetota</taxon>
        <taxon>Actinomycetes</taxon>
        <taxon>Streptosporangiales</taxon>
        <taxon>Streptosporangiaceae</taxon>
        <taxon>Acrocarpospora</taxon>
    </lineage>
</organism>
<dbReference type="PANTHER" id="PTHR19848:SF8">
    <property type="entry name" value="F-BOX AND WD REPEAT DOMAIN CONTAINING 7"/>
    <property type="match status" value="1"/>
</dbReference>
<keyword evidence="4" id="KW-1133">Transmembrane helix</keyword>
<dbReference type="SMART" id="SM00320">
    <property type="entry name" value="WD40"/>
    <property type="match status" value="4"/>
</dbReference>
<evidence type="ECO:0000313" key="7">
    <source>
        <dbReference type="Proteomes" id="UP000377595"/>
    </source>
</evidence>
<reference evidence="6 7" key="1">
    <citation type="submission" date="2019-10" db="EMBL/GenBank/DDBJ databases">
        <title>Whole genome shotgun sequence of Acrocarpospora pleiomorpha NBRC 16267.</title>
        <authorList>
            <person name="Ichikawa N."/>
            <person name="Kimura A."/>
            <person name="Kitahashi Y."/>
            <person name="Komaki H."/>
            <person name="Oguchi A."/>
        </authorList>
    </citation>
    <scope>NUCLEOTIDE SEQUENCE [LARGE SCALE GENOMIC DNA]</scope>
    <source>
        <strain evidence="6 7">NBRC 16267</strain>
    </source>
</reference>
<dbReference type="InterPro" id="IPR027417">
    <property type="entry name" value="P-loop_NTPase"/>
</dbReference>
<dbReference type="PROSITE" id="PS50082">
    <property type="entry name" value="WD_REPEATS_2"/>
    <property type="match status" value="1"/>
</dbReference>
<evidence type="ECO:0000256" key="2">
    <source>
        <dbReference type="ARBA" id="ARBA00022737"/>
    </source>
</evidence>
<feature type="transmembrane region" description="Helical" evidence="4">
    <location>
        <begin position="624"/>
        <end position="650"/>
    </location>
</feature>
<keyword evidence="7" id="KW-1185">Reference proteome</keyword>
<feature type="transmembrane region" description="Helical" evidence="4">
    <location>
        <begin position="572"/>
        <end position="604"/>
    </location>
</feature>
<evidence type="ECO:0000256" key="3">
    <source>
        <dbReference type="PROSITE-ProRule" id="PRU00221"/>
    </source>
</evidence>
<feature type="transmembrane region" description="Helical" evidence="4">
    <location>
        <begin position="12"/>
        <end position="33"/>
    </location>
</feature>
<keyword evidence="4" id="KW-0472">Membrane</keyword>
<feature type="transmembrane region" description="Helical" evidence="4">
    <location>
        <begin position="440"/>
        <end position="465"/>
    </location>
</feature>
<dbReference type="RefSeq" id="WP_170321605.1">
    <property type="nucleotide sequence ID" value="NZ_BAAAHM010000019.1"/>
</dbReference>
<keyword evidence="2" id="KW-0677">Repeat</keyword>
<evidence type="ECO:0000256" key="4">
    <source>
        <dbReference type="SAM" id="Phobius"/>
    </source>
</evidence>
<feature type="repeat" description="WD" evidence="3">
    <location>
        <begin position="1135"/>
        <end position="1176"/>
    </location>
</feature>
<feature type="transmembrane region" description="Helical" evidence="4">
    <location>
        <begin position="529"/>
        <end position="551"/>
    </location>
</feature>
<dbReference type="PROSITE" id="PS50294">
    <property type="entry name" value="WD_REPEATS_REGION"/>
    <property type="match status" value="1"/>
</dbReference>
<accession>A0A5M3XPA0</accession>
<dbReference type="SUPFAM" id="SSF52540">
    <property type="entry name" value="P-loop containing nucleoside triphosphate hydrolases"/>
    <property type="match status" value="1"/>
</dbReference>
<evidence type="ECO:0000259" key="5">
    <source>
        <dbReference type="PROSITE" id="PS50837"/>
    </source>
</evidence>
<dbReference type="PROSITE" id="PS00678">
    <property type="entry name" value="WD_REPEATS_1"/>
    <property type="match status" value="1"/>
</dbReference>
<dbReference type="InterPro" id="IPR001680">
    <property type="entry name" value="WD40_rpt"/>
</dbReference>
<feature type="transmembrane region" description="Helical" evidence="4">
    <location>
        <begin position="411"/>
        <end position="434"/>
    </location>
</feature>
<dbReference type="SUPFAM" id="SSF50998">
    <property type="entry name" value="Quinoprotein alcohol dehydrogenase-like"/>
    <property type="match status" value="1"/>
</dbReference>
<evidence type="ECO:0000313" key="6">
    <source>
        <dbReference type="EMBL" id="GES21481.1"/>
    </source>
</evidence>
<dbReference type="PROSITE" id="PS50837">
    <property type="entry name" value="NACHT"/>
    <property type="match status" value="1"/>
</dbReference>
<protein>
    <recommendedName>
        <fullName evidence="5">NACHT domain-containing protein</fullName>
    </recommendedName>
</protein>
<dbReference type="Pfam" id="PF05729">
    <property type="entry name" value="NACHT"/>
    <property type="match status" value="1"/>
</dbReference>
<feature type="transmembrane region" description="Helical" evidence="4">
    <location>
        <begin position="493"/>
        <end position="517"/>
    </location>
</feature>
<feature type="domain" description="NACHT" evidence="5">
    <location>
        <begin position="130"/>
        <end position="218"/>
    </location>
</feature>
<dbReference type="InterPro" id="IPR007111">
    <property type="entry name" value="NACHT_NTPase"/>
</dbReference>
<feature type="transmembrane region" description="Helical" evidence="4">
    <location>
        <begin position="726"/>
        <end position="746"/>
    </location>
</feature>
<dbReference type="InterPro" id="IPR015943">
    <property type="entry name" value="WD40/YVTN_repeat-like_dom_sf"/>
</dbReference>
<evidence type="ECO:0000256" key="1">
    <source>
        <dbReference type="ARBA" id="ARBA00022574"/>
    </source>
</evidence>
<comment type="caution">
    <text evidence="6">The sequence shown here is derived from an EMBL/GenBank/DDBJ whole genome shotgun (WGS) entry which is preliminary data.</text>
</comment>
<dbReference type="Gene3D" id="3.40.50.300">
    <property type="entry name" value="P-loop containing nucleotide triphosphate hydrolases"/>
    <property type="match status" value="1"/>
</dbReference>
<dbReference type="AlphaFoldDB" id="A0A5M3XPA0"/>
<dbReference type="InterPro" id="IPR011047">
    <property type="entry name" value="Quinoprotein_ADH-like_sf"/>
</dbReference>
<keyword evidence="4" id="KW-0812">Transmembrane</keyword>
<dbReference type="EMBL" id="BLAF01000023">
    <property type="protein sequence ID" value="GES21481.1"/>
    <property type="molecule type" value="Genomic_DNA"/>
</dbReference>
<keyword evidence="1 3" id="KW-0853">WD repeat</keyword>
<dbReference type="Gene3D" id="2.130.10.10">
    <property type="entry name" value="YVTN repeat-like/Quinoprotein amine dehydrogenase"/>
    <property type="match status" value="3"/>
</dbReference>
<dbReference type="InterPro" id="IPR019775">
    <property type="entry name" value="WD40_repeat_CS"/>
</dbReference>
<dbReference type="Proteomes" id="UP000377595">
    <property type="component" value="Unassembled WGS sequence"/>
</dbReference>
<gene>
    <name evidence="6" type="ORF">Aple_043770</name>
</gene>
<dbReference type="Pfam" id="PF00400">
    <property type="entry name" value="WD40"/>
    <property type="match status" value="2"/>
</dbReference>
<name>A0A5M3XPA0_9ACTN</name>
<proteinExistence type="predicted"/>
<dbReference type="PANTHER" id="PTHR19848">
    <property type="entry name" value="WD40 REPEAT PROTEIN"/>
    <property type="match status" value="1"/>
</dbReference>